<dbReference type="Pfam" id="PF20935">
    <property type="entry name" value="DUF6847"/>
    <property type="match status" value="1"/>
</dbReference>
<dbReference type="RefSeq" id="WP_087813740.1">
    <property type="nucleotide sequence ID" value="NZ_CAJGZY010000005.1"/>
</dbReference>
<dbReference type="AlphaFoldDB" id="A0A2V2A655"/>
<evidence type="ECO:0008006" key="3">
    <source>
        <dbReference type="Google" id="ProtNLM"/>
    </source>
</evidence>
<dbReference type="Proteomes" id="UP000245655">
    <property type="component" value="Unassembled WGS sequence"/>
</dbReference>
<name>A0A2V2A655_PSYIM</name>
<gene>
    <name evidence="1" type="ORF">C8D84_105115</name>
</gene>
<reference evidence="1 2" key="1">
    <citation type="submission" date="2018-05" db="EMBL/GenBank/DDBJ databases">
        <title>Genomic Encyclopedia of Type Strains, Phase IV (KMG-IV): sequencing the most valuable type-strain genomes for metagenomic binning, comparative biology and taxonomic classification.</title>
        <authorList>
            <person name="Goeker M."/>
        </authorList>
    </citation>
    <scope>NUCLEOTIDE SEQUENCE [LARGE SCALE GENOMIC DNA]</scope>
    <source>
        <strain evidence="1 2">DSM 7229</strain>
    </source>
</reference>
<dbReference type="CDD" id="cd12208">
    <property type="entry name" value="DIP1984-like"/>
    <property type="match status" value="1"/>
</dbReference>
<accession>A0A2V2A655</accession>
<dbReference type="Gene3D" id="6.10.320.10">
    <property type="match status" value="1"/>
</dbReference>
<dbReference type="NCBIfam" id="NF038048">
    <property type="entry name" value="DIP1984_fam"/>
    <property type="match status" value="1"/>
</dbReference>
<sequence length="152" mass="17315">MKLAEALLIRSDMQKKLAQIKGRIRSNVKVQEGDTPNEDPNALMVDASQIITELSVLIERIHRTNAIAKNNDGQSMLTLLIERDTLEMRHKLLVDAIAATHTETDRYSHREIKYNVMVSVASLQKQADDIAMKLRQINIVIQSNNWQIDLVE</sequence>
<proteinExistence type="predicted"/>
<dbReference type="GeneID" id="60255034"/>
<comment type="caution">
    <text evidence="1">The sequence shown here is derived from an EMBL/GenBank/DDBJ whole genome shotgun (WGS) entry which is preliminary data.</text>
</comment>
<dbReference type="EMBL" id="QGGM01000005">
    <property type="protein sequence ID" value="PWK13302.1"/>
    <property type="molecule type" value="Genomic_DNA"/>
</dbReference>
<keyword evidence="2" id="KW-1185">Reference proteome</keyword>
<dbReference type="InterPro" id="IPR047741">
    <property type="entry name" value="DIP1984-like"/>
</dbReference>
<evidence type="ECO:0000313" key="1">
    <source>
        <dbReference type="EMBL" id="PWK13302.1"/>
    </source>
</evidence>
<organism evidence="1 2">
    <name type="scientific">Psychrobacter immobilis</name>
    <dbReference type="NCBI Taxonomy" id="498"/>
    <lineage>
        <taxon>Bacteria</taxon>
        <taxon>Pseudomonadati</taxon>
        <taxon>Pseudomonadota</taxon>
        <taxon>Gammaproteobacteria</taxon>
        <taxon>Moraxellales</taxon>
        <taxon>Moraxellaceae</taxon>
        <taxon>Psychrobacter</taxon>
    </lineage>
</organism>
<protein>
    <recommendedName>
        <fullName evidence="3">Septicolysin</fullName>
    </recommendedName>
</protein>
<evidence type="ECO:0000313" key="2">
    <source>
        <dbReference type="Proteomes" id="UP000245655"/>
    </source>
</evidence>